<dbReference type="GO" id="GO:0009116">
    <property type="term" value="P:nucleoside metabolic process"/>
    <property type="evidence" value="ECO:0007669"/>
    <property type="project" value="InterPro"/>
</dbReference>
<gene>
    <name evidence="4" type="primary">gcvPA</name>
    <name evidence="6" type="ORF">HNQ39_004373</name>
</gene>
<protein>
    <recommendedName>
        <fullName evidence="4">Probable glycine dehydrogenase (decarboxylating) subunit 1</fullName>
        <ecNumber evidence="4">1.4.4.2</ecNumber>
    </recommendedName>
    <alternativeName>
        <fullName evidence="4">Glycine cleavage system P-protein subunit 1</fullName>
    </alternativeName>
    <alternativeName>
        <fullName evidence="4">Glycine decarboxylase subunit 1</fullName>
    </alternativeName>
    <alternativeName>
        <fullName evidence="4">Glycine dehydrogenase (aminomethyl-transferring) subunit 1</fullName>
    </alternativeName>
</protein>
<proteinExistence type="inferred from homology"/>
<dbReference type="RefSeq" id="WP_221290215.1">
    <property type="nucleotide sequence ID" value="NZ_JACHGW010000004.1"/>
</dbReference>
<dbReference type="Pfam" id="PF02347">
    <property type="entry name" value="GDC-P"/>
    <property type="match status" value="1"/>
</dbReference>
<dbReference type="HAMAP" id="MF_00712">
    <property type="entry name" value="GcvPA"/>
    <property type="match status" value="1"/>
</dbReference>
<dbReference type="PANTHER" id="PTHR42806">
    <property type="entry name" value="GLYCINE CLEAVAGE SYSTEM P-PROTEIN"/>
    <property type="match status" value="1"/>
</dbReference>
<feature type="domain" description="Glycine cleavage system P-protein N-terminal" evidence="5">
    <location>
        <begin position="2"/>
        <end position="433"/>
    </location>
</feature>
<keyword evidence="2 4" id="KW-0560">Oxidoreductase</keyword>
<evidence type="ECO:0000256" key="1">
    <source>
        <dbReference type="ARBA" id="ARBA00003788"/>
    </source>
</evidence>
<evidence type="ECO:0000256" key="2">
    <source>
        <dbReference type="ARBA" id="ARBA00023002"/>
    </source>
</evidence>
<evidence type="ECO:0000256" key="4">
    <source>
        <dbReference type="HAMAP-Rule" id="MF_00712"/>
    </source>
</evidence>
<dbReference type="AlphaFoldDB" id="A0A7W9STH1"/>
<dbReference type="NCBIfam" id="NF001696">
    <property type="entry name" value="PRK00451.1"/>
    <property type="match status" value="1"/>
</dbReference>
<dbReference type="SUPFAM" id="SSF53383">
    <property type="entry name" value="PLP-dependent transferases"/>
    <property type="match status" value="1"/>
</dbReference>
<name>A0A7W9STH1_ARMRO</name>
<organism evidence="6 7">
    <name type="scientific">Armatimonas rosea</name>
    <dbReference type="NCBI Taxonomy" id="685828"/>
    <lineage>
        <taxon>Bacteria</taxon>
        <taxon>Bacillati</taxon>
        <taxon>Armatimonadota</taxon>
        <taxon>Armatimonadia</taxon>
        <taxon>Armatimonadales</taxon>
        <taxon>Armatimonadaceae</taxon>
        <taxon>Armatimonas</taxon>
    </lineage>
</organism>
<keyword evidence="7" id="KW-1185">Reference proteome</keyword>
<comment type="subunit">
    <text evidence="4">The glycine cleavage system is composed of four proteins: P, T, L and H. In this organism, the P 'protein' is a heterodimer of two subunits.</text>
</comment>
<evidence type="ECO:0000313" key="6">
    <source>
        <dbReference type="EMBL" id="MBB6052552.1"/>
    </source>
</evidence>
<dbReference type="GO" id="GO:0019464">
    <property type="term" value="P:glycine decarboxylation via glycine cleavage system"/>
    <property type="evidence" value="ECO:0007669"/>
    <property type="project" value="UniProtKB-UniRule"/>
</dbReference>
<comment type="function">
    <text evidence="1 4">The glycine cleavage system catalyzes the degradation of glycine. The P protein binds the alpha-amino group of glycine through its pyridoxal phosphate cofactor; CO(2) is released and the remaining methylamine moiety is then transferred to the lipoamide cofactor of the H protein.</text>
</comment>
<evidence type="ECO:0000313" key="7">
    <source>
        <dbReference type="Proteomes" id="UP000520814"/>
    </source>
</evidence>
<evidence type="ECO:0000256" key="3">
    <source>
        <dbReference type="ARBA" id="ARBA00049026"/>
    </source>
</evidence>
<accession>A0A7W9STH1</accession>
<comment type="caution">
    <text evidence="6">The sequence shown here is derived from an EMBL/GenBank/DDBJ whole genome shotgun (WGS) entry which is preliminary data.</text>
</comment>
<dbReference type="InterPro" id="IPR015422">
    <property type="entry name" value="PyrdxlP-dep_Trfase_small"/>
</dbReference>
<dbReference type="InterPro" id="IPR015424">
    <property type="entry name" value="PyrdxlP-dep_Trfase"/>
</dbReference>
<dbReference type="PANTHER" id="PTHR42806:SF1">
    <property type="entry name" value="GLYCINE DEHYDROGENASE (DECARBOXYLATING)"/>
    <property type="match status" value="1"/>
</dbReference>
<dbReference type="EMBL" id="JACHGW010000004">
    <property type="protein sequence ID" value="MBB6052552.1"/>
    <property type="molecule type" value="Genomic_DNA"/>
</dbReference>
<comment type="similarity">
    <text evidence="4">Belongs to the GcvP family. N-terminal subunit subfamily.</text>
</comment>
<dbReference type="Gene3D" id="3.40.640.10">
    <property type="entry name" value="Type I PLP-dependent aspartate aminotransferase-like (Major domain)"/>
    <property type="match status" value="1"/>
</dbReference>
<dbReference type="CDD" id="cd00613">
    <property type="entry name" value="GDC-P"/>
    <property type="match status" value="1"/>
</dbReference>
<dbReference type="PIRSF" id="PIRSF006815">
    <property type="entry name" value="GcvPA"/>
    <property type="match status" value="1"/>
</dbReference>
<dbReference type="InterPro" id="IPR015421">
    <property type="entry name" value="PyrdxlP-dep_Trfase_major"/>
</dbReference>
<dbReference type="GO" id="GO:0004375">
    <property type="term" value="F:glycine dehydrogenase (decarboxylating) activity"/>
    <property type="evidence" value="ECO:0007669"/>
    <property type="project" value="UniProtKB-EC"/>
</dbReference>
<dbReference type="InterPro" id="IPR023010">
    <property type="entry name" value="GcvPA"/>
</dbReference>
<dbReference type="InterPro" id="IPR020581">
    <property type="entry name" value="GDC_P"/>
</dbReference>
<dbReference type="Gene3D" id="3.90.1150.10">
    <property type="entry name" value="Aspartate Aminotransferase, domain 1"/>
    <property type="match status" value="1"/>
</dbReference>
<dbReference type="InterPro" id="IPR049315">
    <property type="entry name" value="GDC-P_N"/>
</dbReference>
<dbReference type="Proteomes" id="UP000520814">
    <property type="component" value="Unassembled WGS sequence"/>
</dbReference>
<dbReference type="EC" id="1.4.4.2" evidence="4"/>
<comment type="catalytic activity">
    <reaction evidence="3 4">
        <text>N(6)-[(R)-lipoyl]-L-lysyl-[glycine-cleavage complex H protein] + glycine + H(+) = N(6)-[(R)-S(8)-aminomethyldihydrolipoyl]-L-lysyl-[glycine-cleavage complex H protein] + CO2</text>
        <dbReference type="Rhea" id="RHEA:24304"/>
        <dbReference type="Rhea" id="RHEA-COMP:10494"/>
        <dbReference type="Rhea" id="RHEA-COMP:10495"/>
        <dbReference type="ChEBI" id="CHEBI:15378"/>
        <dbReference type="ChEBI" id="CHEBI:16526"/>
        <dbReference type="ChEBI" id="CHEBI:57305"/>
        <dbReference type="ChEBI" id="CHEBI:83099"/>
        <dbReference type="ChEBI" id="CHEBI:83143"/>
        <dbReference type="EC" id="1.4.4.2"/>
    </reaction>
</comment>
<evidence type="ECO:0000259" key="5">
    <source>
        <dbReference type="Pfam" id="PF02347"/>
    </source>
</evidence>
<sequence length="435" mass="46600">MSYIPNTDADRAKMLAAVGASSISALFDHLPQEVRDAADFSALPDALDDISLRRRLLEVSGKSVTMDSHPCFLGAGIYDHFIPPTVGFVTGRTEFYTAYTPYQPEVSQGVLQSIYEFQSLICQLTGMDICNASMYDGATALAEGVIMAADLTKRRKVLLPSSLHPAFRQVVETYLDPLGITIETLAHDPATGQLPVMADSEAACVVVQSPNFFGTIEDLKAHADAAHAHGALLVASVDPISLGILETPGACGVDILVAEGQGLGCFPAFGGPLLGIFCCKKEYIRRIPGRIVGVTKDTDGNRGFVMTLRTREQDIRRDTATSNICTNQALFALAATVYLASFGKQGMKEVATLCVQKAHYAAEQLASLPGFSLVFSGAFFKEFVIQCPSDPVALNKKLLAAGILGGLPLPGNQMLVCVTEQRSKSEIDQLVECLR</sequence>
<reference evidence="6 7" key="1">
    <citation type="submission" date="2020-08" db="EMBL/GenBank/DDBJ databases">
        <title>Genomic Encyclopedia of Type Strains, Phase IV (KMG-IV): sequencing the most valuable type-strain genomes for metagenomic binning, comparative biology and taxonomic classification.</title>
        <authorList>
            <person name="Goeker M."/>
        </authorList>
    </citation>
    <scope>NUCLEOTIDE SEQUENCE [LARGE SCALE GENOMIC DNA]</scope>
    <source>
        <strain evidence="6 7">DSM 23562</strain>
    </source>
</reference>